<keyword evidence="1" id="KW-0175">Coiled coil</keyword>
<name>A0ABQ7BJX7_BRACR</name>
<feature type="region of interest" description="Disordered" evidence="2">
    <location>
        <begin position="278"/>
        <end position="309"/>
    </location>
</feature>
<accession>A0ABQ7BJX7</accession>
<dbReference type="Proteomes" id="UP000266723">
    <property type="component" value="Unassembled WGS sequence"/>
</dbReference>
<gene>
    <name evidence="3" type="ORF">DY000_02040106</name>
</gene>
<keyword evidence="4" id="KW-1185">Reference proteome</keyword>
<evidence type="ECO:0000256" key="1">
    <source>
        <dbReference type="SAM" id="Coils"/>
    </source>
</evidence>
<sequence>MTSEKFGPLLPTIIEAKHIENLYELWGIDYAIQIEAPEDDETPETVRRGYCGAYTSHFEDGGLSFPLPRFLPEALAELGMAFAQMASNFWRYFLASWIRAREEGLKFGLEELNQLFSIKKNSGFRGTMIFAPRPGRSIIDELFGHAPMTPELRELITTLRRGSPRCLSFTVDRIRAVYALPPGENRATPIGPAVPIRPGKGRRNKRAREKEALSDRLDESSKVGSLERAQKARRGPTLRSRSLDQSPGLLARPVSIAISVGGAQRVPNTSIEEINSVSSNFPSSGLPPPLRASGEGTSQVDPSAFLPDVEKGCELPSLDDMRERDAYVRMAVANAKAMEASNEYSDLMEKRLADFPSKEEQHEVEVKGLKGKLAATEAEKVAIQNDLDLMKEKHIREIEGREATAFKERSLARRSLSREYDAVMAVVKDKLRKKKEETAAEIRLHEVRARIEALTEYSEGGFKLEEELGSLRDREISLDLDYGVASVSDPSLSHLKLPEVSGDSADQE</sequence>
<reference evidence="3 4" key="1">
    <citation type="journal article" date="2020" name="BMC Genomics">
        <title>Intraspecific diversification of the crop wild relative Brassica cretica Lam. using demographic model selection.</title>
        <authorList>
            <person name="Kioukis A."/>
            <person name="Michalopoulou V.A."/>
            <person name="Briers L."/>
            <person name="Pirintsos S."/>
            <person name="Studholme D.J."/>
            <person name="Pavlidis P."/>
            <person name="Sarris P.F."/>
        </authorList>
    </citation>
    <scope>NUCLEOTIDE SEQUENCE [LARGE SCALE GENOMIC DNA]</scope>
    <source>
        <strain evidence="4">cv. PFS-1207/04</strain>
    </source>
</reference>
<feature type="region of interest" description="Disordered" evidence="2">
    <location>
        <begin position="187"/>
        <end position="246"/>
    </location>
</feature>
<evidence type="ECO:0008006" key="5">
    <source>
        <dbReference type="Google" id="ProtNLM"/>
    </source>
</evidence>
<evidence type="ECO:0000313" key="4">
    <source>
        <dbReference type="Proteomes" id="UP000266723"/>
    </source>
</evidence>
<feature type="coiled-coil region" evidence="1">
    <location>
        <begin position="330"/>
        <end position="393"/>
    </location>
</feature>
<proteinExistence type="predicted"/>
<organism evidence="3 4">
    <name type="scientific">Brassica cretica</name>
    <name type="common">Mustard</name>
    <dbReference type="NCBI Taxonomy" id="69181"/>
    <lineage>
        <taxon>Eukaryota</taxon>
        <taxon>Viridiplantae</taxon>
        <taxon>Streptophyta</taxon>
        <taxon>Embryophyta</taxon>
        <taxon>Tracheophyta</taxon>
        <taxon>Spermatophyta</taxon>
        <taxon>Magnoliopsida</taxon>
        <taxon>eudicotyledons</taxon>
        <taxon>Gunneridae</taxon>
        <taxon>Pentapetalae</taxon>
        <taxon>rosids</taxon>
        <taxon>malvids</taxon>
        <taxon>Brassicales</taxon>
        <taxon>Brassicaceae</taxon>
        <taxon>Brassiceae</taxon>
        <taxon>Brassica</taxon>
    </lineage>
</organism>
<protein>
    <recommendedName>
        <fullName evidence="5">Aminotransferase-like plant mobile domain-containing protein</fullName>
    </recommendedName>
</protein>
<evidence type="ECO:0000256" key="2">
    <source>
        <dbReference type="SAM" id="MobiDB-lite"/>
    </source>
</evidence>
<evidence type="ECO:0000313" key="3">
    <source>
        <dbReference type="EMBL" id="KAF3532627.1"/>
    </source>
</evidence>
<feature type="compositionally biased region" description="Basic and acidic residues" evidence="2">
    <location>
        <begin position="208"/>
        <end position="221"/>
    </location>
</feature>
<dbReference type="EMBL" id="QGKV02001507">
    <property type="protein sequence ID" value="KAF3532627.1"/>
    <property type="molecule type" value="Genomic_DNA"/>
</dbReference>
<comment type="caution">
    <text evidence="3">The sequence shown here is derived from an EMBL/GenBank/DDBJ whole genome shotgun (WGS) entry which is preliminary data.</text>
</comment>